<evidence type="ECO:0000256" key="2">
    <source>
        <dbReference type="SAM" id="Phobius"/>
    </source>
</evidence>
<sequence length="90" mass="10290">MGVMVDGCLCVSVRNELIFFSYAPLGLYFFTFCRLCLWVLNARRLTEKEKKLTSGEEHDSERSGDQNYQFSSGRSRKDLNNKGVIGLSKK</sequence>
<proteinExistence type="predicted"/>
<gene>
    <name evidence="3" type="ORF">RUM44_000278</name>
</gene>
<keyword evidence="4" id="KW-1185">Reference proteome</keyword>
<keyword evidence="2" id="KW-0472">Membrane</keyword>
<feature type="compositionally biased region" description="Basic and acidic residues" evidence="1">
    <location>
        <begin position="51"/>
        <end position="64"/>
    </location>
</feature>
<keyword evidence="2" id="KW-0812">Transmembrane</keyword>
<reference evidence="3 4" key="1">
    <citation type="submission" date="2023-09" db="EMBL/GenBank/DDBJ databases">
        <title>Genomes of two closely related lineages of the louse Polyplax serrata with different host specificities.</title>
        <authorList>
            <person name="Martinu J."/>
            <person name="Tarabai H."/>
            <person name="Stefka J."/>
            <person name="Hypsa V."/>
        </authorList>
    </citation>
    <scope>NUCLEOTIDE SEQUENCE [LARGE SCALE GENOMIC DNA]</scope>
    <source>
        <strain evidence="3">98ZLc_SE</strain>
    </source>
</reference>
<accession>A0ABR1B512</accession>
<feature type="region of interest" description="Disordered" evidence="1">
    <location>
        <begin position="51"/>
        <end position="90"/>
    </location>
</feature>
<keyword evidence="2" id="KW-1133">Transmembrane helix</keyword>
<organism evidence="3 4">
    <name type="scientific">Polyplax serrata</name>
    <name type="common">Common mouse louse</name>
    <dbReference type="NCBI Taxonomy" id="468196"/>
    <lineage>
        <taxon>Eukaryota</taxon>
        <taxon>Metazoa</taxon>
        <taxon>Ecdysozoa</taxon>
        <taxon>Arthropoda</taxon>
        <taxon>Hexapoda</taxon>
        <taxon>Insecta</taxon>
        <taxon>Pterygota</taxon>
        <taxon>Neoptera</taxon>
        <taxon>Paraneoptera</taxon>
        <taxon>Psocodea</taxon>
        <taxon>Troctomorpha</taxon>
        <taxon>Phthiraptera</taxon>
        <taxon>Anoplura</taxon>
        <taxon>Polyplacidae</taxon>
        <taxon>Polyplax</taxon>
    </lineage>
</organism>
<comment type="caution">
    <text evidence="3">The sequence shown here is derived from an EMBL/GenBank/DDBJ whole genome shotgun (WGS) entry which is preliminary data.</text>
</comment>
<name>A0ABR1B512_POLSC</name>
<dbReference type="EMBL" id="JAWJWF010000003">
    <property type="protein sequence ID" value="KAK6635029.1"/>
    <property type="molecule type" value="Genomic_DNA"/>
</dbReference>
<evidence type="ECO:0000256" key="1">
    <source>
        <dbReference type="SAM" id="MobiDB-lite"/>
    </source>
</evidence>
<feature type="transmembrane region" description="Helical" evidence="2">
    <location>
        <begin position="20"/>
        <end position="40"/>
    </location>
</feature>
<protein>
    <submittedName>
        <fullName evidence="3">Uncharacterized protein</fullName>
    </submittedName>
</protein>
<evidence type="ECO:0000313" key="4">
    <source>
        <dbReference type="Proteomes" id="UP001359485"/>
    </source>
</evidence>
<evidence type="ECO:0000313" key="3">
    <source>
        <dbReference type="EMBL" id="KAK6635029.1"/>
    </source>
</evidence>
<dbReference type="Proteomes" id="UP001359485">
    <property type="component" value="Unassembled WGS sequence"/>
</dbReference>